<organism evidence="3 4">
    <name type="scientific">Smittium culicis</name>
    <dbReference type="NCBI Taxonomy" id="133412"/>
    <lineage>
        <taxon>Eukaryota</taxon>
        <taxon>Fungi</taxon>
        <taxon>Fungi incertae sedis</taxon>
        <taxon>Zoopagomycota</taxon>
        <taxon>Kickxellomycotina</taxon>
        <taxon>Harpellomycetes</taxon>
        <taxon>Harpellales</taxon>
        <taxon>Legeriomycetaceae</taxon>
        <taxon>Smittium</taxon>
    </lineage>
</organism>
<proteinExistence type="predicted"/>
<sequence>MAKRSQKQSWSDRLYNFTKKNNPSSPSNNILTESNTSNSRSIPTPNQNEPDNNQNSKNKSKLKSLAIAQVMKAKNFITRPKVPTSYIPPSTNYASHIDSLSTSFRRTNSNNPELENLLSNSSQTIHDPISSRQNYHPASRNYNYNNNNNNNTTTTVNTLNHISGNKNKKKKLKRRTDFSQTQLQRLEKQKWYNFVILSCFLLGIIASIILVITNIIVPKLIISSLEGIEMSIYSYKIVSPKLFDYGLNSSKDVILMKRLTPSATINNKLNLPRFQANPINNKFYVNSYQIPQYAEKKSYFKRFIDKINYLLNPKYQIKELSRFHSSYVPYRKSTNHHFQVARTKRSSLAHAQQHDTISNANTINHISDNSKNITLASFYGSFWGIVYSKSPFFIKLEFTNPITIYWKDLLIGKLQNAQNIYIQPGKVEFSFLNVNVTVIPDDVSLKIRNNVVIDNRVYQQYASPPASSSLSKEIVETDASNKSKDEQAQPLPTSITESNTKNDENDNSDDEDDGEMKFSKRNEHQQIKTYFIKRDDSHAQSSSDPINNSTLSTENSKKRKSYNRFGDDDDDDDGSNTNSEPKFCNPMLNMVLNSNYSEITQYNQNSAGCILNDTTRVLDLNKFANFANNGSLTNLFFNSSIKVSVFGLSFSFYFKKMVNVDCKKISDCKFIKNYS</sequence>
<dbReference type="EMBL" id="LSSN01005888">
    <property type="protein sequence ID" value="OMJ08078.1"/>
    <property type="molecule type" value="Genomic_DNA"/>
</dbReference>
<comment type="caution">
    <text evidence="3">The sequence shown here is derived from an EMBL/GenBank/DDBJ whole genome shotgun (WGS) entry which is preliminary data.</text>
</comment>
<feature type="compositionally biased region" description="Acidic residues" evidence="1">
    <location>
        <begin position="505"/>
        <end position="514"/>
    </location>
</feature>
<keyword evidence="2" id="KW-0472">Membrane</keyword>
<feature type="compositionally biased region" description="Basic and acidic residues" evidence="1">
    <location>
        <begin position="473"/>
        <end position="487"/>
    </location>
</feature>
<keyword evidence="2" id="KW-1133">Transmembrane helix</keyword>
<evidence type="ECO:0000256" key="2">
    <source>
        <dbReference type="SAM" id="Phobius"/>
    </source>
</evidence>
<dbReference type="AlphaFoldDB" id="A0A1R1X0D3"/>
<protein>
    <submittedName>
        <fullName evidence="3">Uncharacterized protein</fullName>
    </submittedName>
</protein>
<feature type="region of interest" description="Disordered" evidence="1">
    <location>
        <begin position="1"/>
        <end position="59"/>
    </location>
</feature>
<keyword evidence="2" id="KW-0812">Transmembrane</keyword>
<evidence type="ECO:0000256" key="1">
    <source>
        <dbReference type="SAM" id="MobiDB-lite"/>
    </source>
</evidence>
<gene>
    <name evidence="3" type="ORF">AYI70_g11778</name>
</gene>
<feature type="compositionally biased region" description="Basic and acidic residues" evidence="1">
    <location>
        <begin position="515"/>
        <end position="538"/>
    </location>
</feature>
<name>A0A1R1X0D3_9FUNG</name>
<evidence type="ECO:0000313" key="4">
    <source>
        <dbReference type="Proteomes" id="UP000187283"/>
    </source>
</evidence>
<reference evidence="3 4" key="1">
    <citation type="submission" date="2017-01" db="EMBL/GenBank/DDBJ databases">
        <authorList>
            <person name="Mah S.A."/>
            <person name="Swanson W.J."/>
            <person name="Moy G.W."/>
            <person name="Vacquier V.D."/>
        </authorList>
    </citation>
    <scope>NUCLEOTIDE SEQUENCE [LARGE SCALE GENOMIC DNA]</scope>
    <source>
        <strain evidence="3 4">GSMNP</strain>
    </source>
</reference>
<dbReference type="OrthoDB" id="10039566at2759"/>
<feature type="compositionally biased region" description="Polar residues" evidence="1">
    <location>
        <begin position="30"/>
        <end position="51"/>
    </location>
</feature>
<accession>A0A1R1X0D3</accession>
<feature type="compositionally biased region" description="Polar residues" evidence="1">
    <location>
        <begin position="539"/>
        <end position="554"/>
    </location>
</feature>
<evidence type="ECO:0000313" key="3">
    <source>
        <dbReference type="EMBL" id="OMJ08078.1"/>
    </source>
</evidence>
<dbReference type="Proteomes" id="UP000187283">
    <property type="component" value="Unassembled WGS sequence"/>
</dbReference>
<feature type="transmembrane region" description="Helical" evidence="2">
    <location>
        <begin position="191"/>
        <end position="217"/>
    </location>
</feature>
<keyword evidence="4" id="KW-1185">Reference proteome</keyword>
<feature type="region of interest" description="Disordered" evidence="1">
    <location>
        <begin position="469"/>
        <end position="582"/>
    </location>
</feature>